<evidence type="ECO:0000313" key="2">
    <source>
        <dbReference type="Proteomes" id="UP000515489"/>
    </source>
</evidence>
<protein>
    <recommendedName>
        <fullName evidence="3">STAS/SEC14 domain-containing protein</fullName>
    </recommendedName>
</protein>
<dbReference type="EMBL" id="CP060202">
    <property type="protein sequence ID" value="QNH60793.1"/>
    <property type="molecule type" value="Genomic_DNA"/>
</dbReference>
<reference evidence="1 2" key="1">
    <citation type="submission" date="2020-08" db="EMBL/GenBank/DDBJ databases">
        <title>Hymenobacter sp. S2-20-2 genome sequencing.</title>
        <authorList>
            <person name="Jin L."/>
        </authorList>
    </citation>
    <scope>NUCLEOTIDE SEQUENCE [LARGE SCALE GENOMIC DNA]</scope>
    <source>
        <strain evidence="1 2">S2-20-2</strain>
    </source>
</reference>
<dbReference type="RefSeq" id="WP_185886724.1">
    <property type="nucleotide sequence ID" value="NZ_CP060202.1"/>
</dbReference>
<sequence length="136" mass="15308">MLDNPALLILGSTPALSVYYDAENQWLYADWQGAYKAGTAHRSAQLLVQCLQSYPCQKLLNSTLQVTSSWNGKEKWAGETLFPLLASFGIRYIACVYSKQWPARHSLDVAMEYTTQPFIVSFDDLATAYSWLQQTG</sequence>
<dbReference type="KEGG" id="hsk:H4317_11385"/>
<evidence type="ECO:0000313" key="1">
    <source>
        <dbReference type="EMBL" id="QNH60793.1"/>
    </source>
</evidence>
<organism evidence="1 2">
    <name type="scientific">Hymenobacter sediminicola</name>
    <dbReference type="NCBI Taxonomy" id="2761579"/>
    <lineage>
        <taxon>Bacteria</taxon>
        <taxon>Pseudomonadati</taxon>
        <taxon>Bacteroidota</taxon>
        <taxon>Cytophagia</taxon>
        <taxon>Cytophagales</taxon>
        <taxon>Hymenobacteraceae</taxon>
        <taxon>Hymenobacter</taxon>
    </lineage>
</organism>
<keyword evidence="2" id="KW-1185">Reference proteome</keyword>
<proteinExistence type="predicted"/>
<name>A0A7G7W350_9BACT</name>
<dbReference type="AlphaFoldDB" id="A0A7G7W350"/>
<accession>A0A7G7W350</accession>
<dbReference type="Proteomes" id="UP000515489">
    <property type="component" value="Chromosome"/>
</dbReference>
<evidence type="ECO:0008006" key="3">
    <source>
        <dbReference type="Google" id="ProtNLM"/>
    </source>
</evidence>
<gene>
    <name evidence="1" type="ORF">H4317_11385</name>
</gene>